<feature type="compositionally biased region" description="Low complexity" evidence="3">
    <location>
        <begin position="253"/>
        <end position="268"/>
    </location>
</feature>
<feature type="compositionally biased region" description="Low complexity" evidence="3">
    <location>
        <begin position="382"/>
        <end position="403"/>
    </location>
</feature>
<dbReference type="OrthoDB" id="1916003at2759"/>
<dbReference type="PANTHER" id="PTHR23010:SF1">
    <property type="entry name" value="MIDNOLIN"/>
    <property type="match status" value="1"/>
</dbReference>
<protein>
    <submittedName>
        <fullName evidence="4">Uncharacterized protein</fullName>
    </submittedName>
</protein>
<keyword evidence="2" id="KW-0539">Nucleus</keyword>
<dbReference type="InterPro" id="IPR000626">
    <property type="entry name" value="Ubiquitin-like_dom"/>
</dbReference>
<proteinExistence type="predicted"/>
<dbReference type="GO" id="GO:0005634">
    <property type="term" value="C:nucleus"/>
    <property type="evidence" value="ECO:0007669"/>
    <property type="project" value="UniProtKB-SubCell"/>
</dbReference>
<gene>
    <name evidence="4" type="ORF">CTOB1V02_LOCUS2224</name>
</gene>
<evidence type="ECO:0000313" key="4">
    <source>
        <dbReference type="EMBL" id="CAD7224254.1"/>
    </source>
</evidence>
<feature type="compositionally biased region" description="Low complexity" evidence="3">
    <location>
        <begin position="224"/>
        <end position="246"/>
    </location>
</feature>
<name>A0A7R8W8J0_9CRUS</name>
<dbReference type="AlphaFoldDB" id="A0A7R8W8J0"/>
<dbReference type="CDD" id="cd01804">
    <property type="entry name" value="Ubl_midnolin"/>
    <property type="match status" value="1"/>
</dbReference>
<organism evidence="4">
    <name type="scientific">Cyprideis torosa</name>
    <dbReference type="NCBI Taxonomy" id="163714"/>
    <lineage>
        <taxon>Eukaryota</taxon>
        <taxon>Metazoa</taxon>
        <taxon>Ecdysozoa</taxon>
        <taxon>Arthropoda</taxon>
        <taxon>Crustacea</taxon>
        <taxon>Oligostraca</taxon>
        <taxon>Ostracoda</taxon>
        <taxon>Podocopa</taxon>
        <taxon>Podocopida</taxon>
        <taxon>Cytherocopina</taxon>
        <taxon>Cytheroidea</taxon>
        <taxon>Cytherideidae</taxon>
        <taxon>Cyprideis</taxon>
    </lineage>
</organism>
<evidence type="ECO:0000256" key="2">
    <source>
        <dbReference type="ARBA" id="ARBA00023242"/>
    </source>
</evidence>
<dbReference type="EMBL" id="OB660338">
    <property type="protein sequence ID" value="CAD7224254.1"/>
    <property type="molecule type" value="Genomic_DNA"/>
</dbReference>
<dbReference type="Gene3D" id="3.10.20.90">
    <property type="entry name" value="Phosphatidylinositol 3-kinase Catalytic Subunit, Chain A, domain 1"/>
    <property type="match status" value="1"/>
</dbReference>
<feature type="compositionally biased region" description="Polar residues" evidence="3">
    <location>
        <begin position="450"/>
        <end position="461"/>
    </location>
</feature>
<dbReference type="PANTHER" id="PTHR23010">
    <property type="entry name" value="MIDNOLIN"/>
    <property type="match status" value="1"/>
</dbReference>
<reference evidence="4" key="1">
    <citation type="submission" date="2020-11" db="EMBL/GenBank/DDBJ databases">
        <authorList>
            <person name="Tran Van P."/>
        </authorList>
    </citation>
    <scope>NUCLEOTIDE SEQUENCE</scope>
</reference>
<feature type="region of interest" description="Disordered" evidence="3">
    <location>
        <begin position="367"/>
        <end position="466"/>
    </location>
</feature>
<feature type="compositionally biased region" description="Basic and acidic residues" evidence="3">
    <location>
        <begin position="427"/>
        <end position="449"/>
    </location>
</feature>
<feature type="region of interest" description="Disordered" evidence="3">
    <location>
        <begin position="218"/>
        <end position="341"/>
    </location>
</feature>
<dbReference type="SUPFAM" id="SSF54236">
    <property type="entry name" value="Ubiquitin-like"/>
    <property type="match status" value="1"/>
</dbReference>
<sequence>MDETRCYHINSLDAENENSDRVCSCPRPEETCDDDTIRNSQNIGSGMLGSDSSITVHVHPTTGGHFELKTSAVETVDNLKKMISKKLKVPKDRICLLYREKHLRDGSLNNNFVVDGARIILLPSVEAGLLAQRPEQSVMQALESLSDTQSPVELVVASVKTQKRNLFCSDKQGLKNLPFVSFPFVKDFLSGKAPLNLTMRLGDHMMLIQLQLSTVTPGSRAGVTASSSSSATTSSTTTSTPSSCSAPSPPSPHSTCSFLSTPPSLIPHGPHPQPPPQHWGLQDPVHPHQRQAHPPVHPPPPGPTTTGRSVEELSSKACTTMAEVSTPARSLNPLLQDGKGRPRRDISTIIHILNDLLCATPGGHYGGGSTGSTGSPQNRSRSGSPTATTFSSSTTSSSSSTTTEAPKDNVTGSTDAKETPTIPCQEDAVKMETGEQEADESRLEGESDSRSNMNPERQAVNTKEMKIPFLSEFTGKTKRRERRLNDCA</sequence>
<comment type="subcellular location">
    <subcellularLocation>
        <location evidence="1">Nucleus</location>
    </subcellularLocation>
</comment>
<accession>A0A7R8W8J0</accession>
<dbReference type="InterPro" id="IPR039336">
    <property type="entry name" value="Midnolin"/>
</dbReference>
<dbReference type="InterPro" id="IPR029071">
    <property type="entry name" value="Ubiquitin-like_domsf"/>
</dbReference>
<evidence type="ECO:0000256" key="3">
    <source>
        <dbReference type="SAM" id="MobiDB-lite"/>
    </source>
</evidence>
<evidence type="ECO:0000256" key="1">
    <source>
        <dbReference type="ARBA" id="ARBA00004123"/>
    </source>
</evidence>
<dbReference type="PROSITE" id="PS50053">
    <property type="entry name" value="UBIQUITIN_2"/>
    <property type="match status" value="1"/>
</dbReference>